<keyword evidence="5" id="KW-1185">Reference proteome</keyword>
<dbReference type="PANTHER" id="PTHR47396">
    <property type="entry name" value="TYPE I RESTRICTION ENZYME ECOKI R PROTEIN"/>
    <property type="match status" value="1"/>
</dbReference>
<dbReference type="GO" id="GO:0005524">
    <property type="term" value="F:ATP binding"/>
    <property type="evidence" value="ECO:0007669"/>
    <property type="project" value="InterPro"/>
</dbReference>
<dbReference type="SMART" id="SM00487">
    <property type="entry name" value="DEXDc"/>
    <property type="match status" value="1"/>
</dbReference>
<dbReference type="SMART" id="SM00490">
    <property type="entry name" value="HELICc"/>
    <property type="match status" value="1"/>
</dbReference>
<dbReference type="CDD" id="cd18799">
    <property type="entry name" value="SF2_C_EcoAI-like"/>
    <property type="match status" value="1"/>
</dbReference>
<dbReference type="EMBL" id="MK673511">
    <property type="protein sequence ID" value="QBZ70541.1"/>
    <property type="molecule type" value="Genomic_DNA"/>
</dbReference>
<dbReference type="Pfam" id="PF00271">
    <property type="entry name" value="Helicase_C"/>
    <property type="match status" value="1"/>
</dbReference>
<dbReference type="PROSITE" id="PS51194">
    <property type="entry name" value="HELICASE_CTER"/>
    <property type="match status" value="1"/>
</dbReference>
<dbReference type="InterPro" id="IPR050742">
    <property type="entry name" value="Helicase_Restrict-Modif_Enz"/>
</dbReference>
<name>A0A4D6DVY3_9CAUD</name>
<dbReference type="InterPro" id="IPR001650">
    <property type="entry name" value="Helicase_C-like"/>
</dbReference>
<dbReference type="GO" id="GO:0016787">
    <property type="term" value="F:hydrolase activity"/>
    <property type="evidence" value="ECO:0007669"/>
    <property type="project" value="InterPro"/>
</dbReference>
<keyword evidence="4" id="KW-0378">Hydrolase</keyword>
<proteinExistence type="predicted"/>
<dbReference type="PROSITE" id="PS51192">
    <property type="entry name" value="HELICASE_ATP_BIND_1"/>
    <property type="match status" value="1"/>
</dbReference>
<feature type="region of interest" description="Disordered" evidence="1">
    <location>
        <begin position="365"/>
        <end position="385"/>
    </location>
</feature>
<dbReference type="GO" id="GO:0003677">
    <property type="term" value="F:DNA binding"/>
    <property type="evidence" value="ECO:0007669"/>
    <property type="project" value="InterPro"/>
</dbReference>
<feature type="domain" description="Helicase ATP-binding" evidence="2">
    <location>
        <begin position="18"/>
        <end position="159"/>
    </location>
</feature>
<dbReference type="InterPro" id="IPR014001">
    <property type="entry name" value="Helicase_ATP-bd"/>
</dbReference>
<dbReference type="KEGG" id="vg:55013239"/>
<protein>
    <submittedName>
        <fullName evidence="4">ATP-dependent RNA helicase</fullName>
    </submittedName>
</protein>
<dbReference type="PANTHER" id="PTHR47396:SF1">
    <property type="entry name" value="ATP-DEPENDENT HELICASE IRC3-RELATED"/>
    <property type="match status" value="1"/>
</dbReference>
<evidence type="ECO:0000313" key="5">
    <source>
        <dbReference type="Proteomes" id="UP000297083"/>
    </source>
</evidence>
<evidence type="ECO:0000259" key="2">
    <source>
        <dbReference type="PROSITE" id="PS51192"/>
    </source>
</evidence>
<dbReference type="SUPFAM" id="SSF52540">
    <property type="entry name" value="P-loop containing nucleoside triphosphate hydrolases"/>
    <property type="match status" value="1"/>
</dbReference>
<dbReference type="GO" id="GO:0004386">
    <property type="term" value="F:helicase activity"/>
    <property type="evidence" value="ECO:0007669"/>
    <property type="project" value="UniProtKB-KW"/>
</dbReference>
<evidence type="ECO:0000313" key="4">
    <source>
        <dbReference type="EMBL" id="QBZ70541.1"/>
    </source>
</evidence>
<feature type="domain" description="Helicase C-terminal" evidence="3">
    <location>
        <begin position="237"/>
        <end position="381"/>
    </location>
</feature>
<dbReference type="GeneID" id="55013239"/>
<accession>A0A4D6DVY3</accession>
<dbReference type="RefSeq" id="YP_009821753.1">
    <property type="nucleotide sequence ID" value="NC_048179.1"/>
</dbReference>
<keyword evidence="4" id="KW-0347">Helicase</keyword>
<evidence type="ECO:0000256" key="1">
    <source>
        <dbReference type="SAM" id="MobiDB-lite"/>
    </source>
</evidence>
<organism evidence="4 5">
    <name type="scientific">Salmonella phage ZCSE2</name>
    <dbReference type="NCBI Taxonomy" id="2562175"/>
    <lineage>
        <taxon>Viruses</taxon>
        <taxon>Duplodnaviria</taxon>
        <taxon>Heunggongvirae</taxon>
        <taxon>Uroviricota</taxon>
        <taxon>Caudoviricetes</taxon>
        <taxon>Loughboroughvirus</taxon>
        <taxon>Loughboroughvirus ZCSE2</taxon>
    </lineage>
</organism>
<keyword evidence="4" id="KW-0547">Nucleotide-binding</keyword>
<reference evidence="4 5" key="1">
    <citation type="submission" date="2019-03" db="EMBL/GenBank/DDBJ databases">
        <authorList>
            <person name="Connerton I.F."/>
            <person name="El-Shibiny A."/>
            <person name="Hooton S."/>
            <person name="Mohamed A."/>
            <person name="Taha O."/>
            <person name="E-Sherif H.M."/>
            <person name="Connerton P.L."/>
        </authorList>
    </citation>
    <scope>NUCLEOTIDE SEQUENCE [LARGE SCALE GENOMIC DNA]</scope>
</reference>
<keyword evidence="4" id="KW-0067">ATP-binding</keyword>
<dbReference type="InterPro" id="IPR006935">
    <property type="entry name" value="Helicase/UvrB_N"/>
</dbReference>
<dbReference type="InterPro" id="IPR027417">
    <property type="entry name" value="P-loop_NTPase"/>
</dbReference>
<dbReference type="Proteomes" id="UP000297083">
    <property type="component" value="Segment"/>
</dbReference>
<sequence length="557" mass="61992">MAFEARWYQQEAVTAWWSYFNSHSGNPLIVMPTGSGKSPVLGMLMKDILTQYPRQRILILTHVKELVEQDAKAITRHWPHAPVSIYSSSVGRKDLSGRIVVASIQSIVNNLEEAGKFNLIFIDEAHLVPEKSETTYRKVIAHFKEVNPKIKVTGLTATPYRLAGGHLLDCGIFTDICYDLTTPDSFTRLVNEGFLSRLVNKKVLTKIDTSKVGTRMGDYIPSELEAAVNQADITGAAIREMMHYGSDRHHILVFAVSVDHAYEVADEFEIRGWKTVVIHGGLSKKEREHLLDEFTSGRARVCVNVNVLTTGFDYPEIDMLGILRPSTSVALWVQILGRGLRTAPGKENCLVMDFTSNTIDLGPIDDPAVPPRLGKKKKKGGPKTVGGKECPICHQVSGFAAKFCKHPAKGSKPDENGVHPACGHEFTFQTSGPAIAMESSEEEVMTNGQLRVVDKPVTLVNYSLFQKPGRPDSIKVIYYSNLEIYTTWVNVEAYGSAKNMADAWWKNAAGTEPPSTCDEFIKRKGELAVPKQLKVWIKRPYPQIMNYDWGNGFGQPR</sequence>
<evidence type="ECO:0000259" key="3">
    <source>
        <dbReference type="PROSITE" id="PS51194"/>
    </source>
</evidence>
<dbReference type="Pfam" id="PF04851">
    <property type="entry name" value="ResIII"/>
    <property type="match status" value="1"/>
</dbReference>
<dbReference type="Gene3D" id="3.40.50.300">
    <property type="entry name" value="P-loop containing nucleotide triphosphate hydrolases"/>
    <property type="match status" value="2"/>
</dbReference>